<dbReference type="PROSITE" id="PS00674">
    <property type="entry name" value="AAA"/>
    <property type="match status" value="1"/>
</dbReference>
<keyword evidence="5 14" id="KW-0479">Metal-binding</keyword>
<dbReference type="InterPro" id="IPR037219">
    <property type="entry name" value="Peptidase_M41-like"/>
</dbReference>
<comment type="similarity">
    <text evidence="2 14">In the C-terminal section; belongs to the peptidase M41 family.</text>
</comment>
<feature type="active site" evidence="14">
    <location>
        <position position="434"/>
    </location>
</feature>
<reference evidence="18" key="1">
    <citation type="submission" date="2020-10" db="EMBL/GenBank/DDBJ databases">
        <title>Taxonomic study of unclassified bacteria belonging to the class Ktedonobacteria.</title>
        <authorList>
            <person name="Yabe S."/>
            <person name="Wang C.M."/>
            <person name="Zheng Y."/>
            <person name="Sakai Y."/>
            <person name="Cavaletti L."/>
            <person name="Monciardini P."/>
            <person name="Donadio S."/>
        </authorList>
    </citation>
    <scope>NUCLEOTIDE SEQUENCE</scope>
    <source>
        <strain evidence="18">ID150040</strain>
    </source>
</reference>
<dbReference type="Pfam" id="PF00004">
    <property type="entry name" value="AAA"/>
    <property type="match status" value="1"/>
</dbReference>
<feature type="domain" description="AAA+ ATPase" evidence="17">
    <location>
        <begin position="203"/>
        <end position="342"/>
    </location>
</feature>
<evidence type="ECO:0000256" key="1">
    <source>
        <dbReference type="ARBA" id="ARBA00004370"/>
    </source>
</evidence>
<keyword evidence="9 14" id="KW-0067">ATP-binding</keyword>
<keyword evidence="19" id="KW-1185">Reference proteome</keyword>
<dbReference type="Gene3D" id="1.10.8.60">
    <property type="match status" value="1"/>
</dbReference>
<dbReference type="PANTHER" id="PTHR23076">
    <property type="entry name" value="METALLOPROTEASE M41 FTSH"/>
    <property type="match status" value="1"/>
</dbReference>
<evidence type="ECO:0000256" key="3">
    <source>
        <dbReference type="ARBA" id="ARBA00022670"/>
    </source>
</evidence>
<evidence type="ECO:0000259" key="17">
    <source>
        <dbReference type="SMART" id="SM00382"/>
    </source>
</evidence>
<keyword evidence="10 14" id="KW-1133">Transmembrane helix</keyword>
<dbReference type="GO" id="GO:0016887">
    <property type="term" value="F:ATP hydrolysis activity"/>
    <property type="evidence" value="ECO:0007669"/>
    <property type="project" value="UniProtKB-UniRule"/>
</dbReference>
<dbReference type="GO" id="GO:0005524">
    <property type="term" value="F:ATP binding"/>
    <property type="evidence" value="ECO:0007669"/>
    <property type="project" value="UniProtKB-UniRule"/>
</dbReference>
<evidence type="ECO:0000256" key="15">
    <source>
        <dbReference type="RuleBase" id="RU003651"/>
    </source>
</evidence>
<dbReference type="FunFam" id="1.20.58.760:FF:000001">
    <property type="entry name" value="ATP-dependent zinc metalloprotease FtsH"/>
    <property type="match status" value="1"/>
</dbReference>
<gene>
    <name evidence="18" type="primary">ftsH_3</name>
    <name evidence="14" type="synonym">ftsH</name>
    <name evidence="18" type="ORF">KSF_058390</name>
</gene>
<evidence type="ECO:0000256" key="8">
    <source>
        <dbReference type="ARBA" id="ARBA00022833"/>
    </source>
</evidence>
<accession>A0A8J3IT88</accession>
<dbReference type="CDD" id="cd19501">
    <property type="entry name" value="RecA-like_FtsH"/>
    <property type="match status" value="1"/>
</dbReference>
<feature type="binding site" evidence="14">
    <location>
        <position position="437"/>
    </location>
    <ligand>
        <name>Zn(2+)</name>
        <dbReference type="ChEBI" id="CHEBI:29105"/>
        <note>catalytic</note>
    </ligand>
</feature>
<comment type="subunit">
    <text evidence="14">Homohexamer.</text>
</comment>
<keyword evidence="11 14" id="KW-0482">Metalloprotease</keyword>
<dbReference type="GO" id="GO:0004222">
    <property type="term" value="F:metalloendopeptidase activity"/>
    <property type="evidence" value="ECO:0007669"/>
    <property type="project" value="InterPro"/>
</dbReference>
<comment type="subcellular location">
    <subcellularLocation>
        <location evidence="14">Cell membrane</location>
        <topology evidence="14">Multi-pass membrane protein</topology>
        <orientation evidence="14">Cytoplasmic side</orientation>
    </subcellularLocation>
    <subcellularLocation>
        <location evidence="1">Membrane</location>
    </subcellularLocation>
</comment>
<evidence type="ECO:0000256" key="12">
    <source>
        <dbReference type="ARBA" id="ARBA00023136"/>
    </source>
</evidence>
<dbReference type="GO" id="GO:0030163">
    <property type="term" value="P:protein catabolic process"/>
    <property type="evidence" value="ECO:0007669"/>
    <property type="project" value="UniProtKB-UniRule"/>
</dbReference>
<dbReference type="InterPro" id="IPR003593">
    <property type="entry name" value="AAA+_ATPase"/>
</dbReference>
<sequence length="669" mass="73559">MSNNGKWLRTGVFWLLIAVIVIIVAVVIFRPQAETTSVNVSTILQHVKDDTAKGQKDTLSVGSDTLTLIRGQAPNAQHESATVNPGFDITRVLKDNDINYANNPYLTLQYEVPNPLWGWLSALGGLIPLIFLGALIIFMLRQAQGTNNQAMSFGKSRARMFMGNKPTVTFNDVAGVEEAKQELQEIVEFLKYPEKFAALGARIPKGLLLVGPPGTGKTLVSRAVAGEAGVPFFSISGSEFVEMFVGVGASRVRDLFDQAKRNSPCIVFVDEIDAVGRQRGAGLGGSHDEREQTLNQILVEMDGFDTNTNVIVIAATNRPDVLDPALLRPGRFDRQVVLDRPDIRGRVAILQVHVKGKPLDSNISLETLAKQTPGFSGADLANLLNEAAILAARRNKRKVGMSELEEAIDRVVAGPARKSRIISEREKAITAYHEVGHALVARMLPNTDPVHKVSIVARGQAGGFTMLLPTEDRYLWSKPQFEDMLAYALGGHVAELIIFGEVTTGASNDIERVTKIARSMVTEYGMSGRIGPMALGHKDELVFLGRDFGEQRNYSEQTAREVDEEIRQIIQEAFDKAYNILLENKTRLIMISERLIKEETLEGPVFEALFNQPLNEEQDESPEVLAGGIPSIESEAQEEELKSLPMPRASYSMPSQPLYQGEMNENNQG</sequence>
<keyword evidence="12 14" id="KW-0472">Membrane</keyword>
<dbReference type="SUPFAM" id="SSF52540">
    <property type="entry name" value="P-loop containing nucleoside triphosphate hydrolases"/>
    <property type="match status" value="1"/>
</dbReference>
<evidence type="ECO:0000256" key="9">
    <source>
        <dbReference type="ARBA" id="ARBA00022840"/>
    </source>
</evidence>
<dbReference type="EC" id="3.4.24.-" evidence="14"/>
<dbReference type="AlphaFoldDB" id="A0A8J3IT88"/>
<dbReference type="HAMAP" id="MF_01458">
    <property type="entry name" value="FtsH"/>
    <property type="match status" value="1"/>
</dbReference>
<dbReference type="InterPro" id="IPR003960">
    <property type="entry name" value="ATPase_AAA_CS"/>
</dbReference>
<feature type="region of interest" description="Disordered" evidence="16">
    <location>
        <begin position="614"/>
        <end position="669"/>
    </location>
</feature>
<comment type="similarity">
    <text evidence="15">Belongs to the AAA ATPase family.</text>
</comment>
<name>A0A8J3IT88_9CHLR</name>
<evidence type="ECO:0000256" key="7">
    <source>
        <dbReference type="ARBA" id="ARBA00022801"/>
    </source>
</evidence>
<dbReference type="InterPro" id="IPR003959">
    <property type="entry name" value="ATPase_AAA_core"/>
</dbReference>
<comment type="cofactor">
    <cofactor evidence="14">
        <name>Zn(2+)</name>
        <dbReference type="ChEBI" id="CHEBI:29105"/>
    </cofactor>
    <text evidence="14">Binds 1 zinc ion per subunit.</text>
</comment>
<organism evidence="18 19">
    <name type="scientific">Reticulibacter mediterranei</name>
    <dbReference type="NCBI Taxonomy" id="2778369"/>
    <lineage>
        <taxon>Bacteria</taxon>
        <taxon>Bacillati</taxon>
        <taxon>Chloroflexota</taxon>
        <taxon>Ktedonobacteria</taxon>
        <taxon>Ktedonobacterales</taxon>
        <taxon>Reticulibacteraceae</taxon>
        <taxon>Reticulibacter</taxon>
    </lineage>
</organism>
<evidence type="ECO:0000256" key="4">
    <source>
        <dbReference type="ARBA" id="ARBA00022692"/>
    </source>
</evidence>
<keyword evidence="14" id="KW-1003">Cell membrane</keyword>
<evidence type="ECO:0000256" key="2">
    <source>
        <dbReference type="ARBA" id="ARBA00010044"/>
    </source>
</evidence>
<evidence type="ECO:0000256" key="10">
    <source>
        <dbReference type="ARBA" id="ARBA00022989"/>
    </source>
</evidence>
<feature type="binding site" evidence="14">
    <location>
        <position position="509"/>
    </location>
    <ligand>
        <name>Zn(2+)</name>
        <dbReference type="ChEBI" id="CHEBI:29105"/>
        <note>catalytic</note>
    </ligand>
</feature>
<dbReference type="NCBIfam" id="TIGR01241">
    <property type="entry name" value="FtsH_fam"/>
    <property type="match status" value="1"/>
</dbReference>
<dbReference type="FunFam" id="1.10.8.60:FF:000001">
    <property type="entry name" value="ATP-dependent zinc metalloprotease FtsH"/>
    <property type="match status" value="1"/>
</dbReference>
<keyword evidence="8 14" id="KW-0862">Zinc</keyword>
<dbReference type="Gene3D" id="3.40.50.300">
    <property type="entry name" value="P-loop containing nucleotide triphosphate hydrolases"/>
    <property type="match status" value="1"/>
</dbReference>
<dbReference type="InterPro" id="IPR000642">
    <property type="entry name" value="Peptidase_M41"/>
</dbReference>
<dbReference type="Proteomes" id="UP000597444">
    <property type="component" value="Unassembled WGS sequence"/>
</dbReference>
<dbReference type="GO" id="GO:0005886">
    <property type="term" value="C:plasma membrane"/>
    <property type="evidence" value="ECO:0007669"/>
    <property type="project" value="UniProtKB-SubCell"/>
</dbReference>
<evidence type="ECO:0000256" key="11">
    <source>
        <dbReference type="ARBA" id="ARBA00023049"/>
    </source>
</evidence>
<dbReference type="FunFam" id="3.40.50.300:FF:000001">
    <property type="entry name" value="ATP-dependent zinc metalloprotease FtsH"/>
    <property type="match status" value="1"/>
</dbReference>
<dbReference type="EMBL" id="BNJK01000001">
    <property type="protein sequence ID" value="GHO95791.1"/>
    <property type="molecule type" value="Genomic_DNA"/>
</dbReference>
<dbReference type="RefSeq" id="WP_220206450.1">
    <property type="nucleotide sequence ID" value="NZ_BNJK01000001.1"/>
</dbReference>
<evidence type="ECO:0000256" key="16">
    <source>
        <dbReference type="SAM" id="MobiDB-lite"/>
    </source>
</evidence>
<feature type="compositionally biased region" description="Polar residues" evidence="16">
    <location>
        <begin position="652"/>
        <end position="669"/>
    </location>
</feature>
<comment type="caution">
    <text evidence="18">The sequence shown here is derived from an EMBL/GenBank/DDBJ whole genome shotgun (WGS) entry which is preliminary data.</text>
</comment>
<feature type="transmembrane region" description="Helical" evidence="14">
    <location>
        <begin position="12"/>
        <end position="29"/>
    </location>
</feature>
<keyword evidence="3 14" id="KW-0645">Protease</keyword>
<dbReference type="GO" id="GO:0004176">
    <property type="term" value="F:ATP-dependent peptidase activity"/>
    <property type="evidence" value="ECO:0007669"/>
    <property type="project" value="InterPro"/>
</dbReference>
<feature type="binding site" evidence="14">
    <location>
        <begin position="211"/>
        <end position="218"/>
    </location>
    <ligand>
        <name>ATP</name>
        <dbReference type="ChEBI" id="CHEBI:30616"/>
    </ligand>
</feature>
<comment type="similarity">
    <text evidence="13 14">In the central section; belongs to the AAA ATPase family.</text>
</comment>
<dbReference type="Pfam" id="PF01434">
    <property type="entry name" value="Peptidase_M41"/>
    <property type="match status" value="1"/>
</dbReference>
<protein>
    <recommendedName>
        <fullName evidence="14">ATP-dependent zinc metalloprotease FtsH</fullName>
        <ecNumber evidence="14">3.4.24.-</ecNumber>
    </recommendedName>
</protein>
<proteinExistence type="inferred from homology"/>
<dbReference type="Pfam" id="PF17862">
    <property type="entry name" value="AAA_lid_3"/>
    <property type="match status" value="1"/>
</dbReference>
<feature type="transmembrane region" description="Helical" evidence="14">
    <location>
        <begin position="116"/>
        <end position="140"/>
    </location>
</feature>
<dbReference type="SMART" id="SM00382">
    <property type="entry name" value="AAA"/>
    <property type="match status" value="1"/>
</dbReference>
<dbReference type="InterPro" id="IPR005936">
    <property type="entry name" value="FtsH"/>
</dbReference>
<comment type="function">
    <text evidence="14">Acts as a processive, ATP-dependent zinc metallopeptidase for both cytoplasmic and membrane proteins. Plays a role in the quality control of integral membrane proteins.</text>
</comment>
<dbReference type="Gene3D" id="1.20.58.760">
    <property type="entry name" value="Peptidase M41"/>
    <property type="match status" value="1"/>
</dbReference>
<evidence type="ECO:0000313" key="18">
    <source>
        <dbReference type="EMBL" id="GHO95791.1"/>
    </source>
</evidence>
<dbReference type="InterPro" id="IPR027417">
    <property type="entry name" value="P-loop_NTPase"/>
</dbReference>
<dbReference type="PANTHER" id="PTHR23076:SF97">
    <property type="entry name" value="ATP-DEPENDENT ZINC METALLOPROTEASE YME1L1"/>
    <property type="match status" value="1"/>
</dbReference>
<feature type="binding site" evidence="14">
    <location>
        <position position="433"/>
    </location>
    <ligand>
        <name>Zn(2+)</name>
        <dbReference type="ChEBI" id="CHEBI:29105"/>
        <note>catalytic</note>
    </ligand>
</feature>
<evidence type="ECO:0000256" key="6">
    <source>
        <dbReference type="ARBA" id="ARBA00022741"/>
    </source>
</evidence>
<evidence type="ECO:0000256" key="14">
    <source>
        <dbReference type="HAMAP-Rule" id="MF_01458"/>
    </source>
</evidence>
<dbReference type="GO" id="GO:0006508">
    <property type="term" value="P:proteolysis"/>
    <property type="evidence" value="ECO:0007669"/>
    <property type="project" value="UniProtKB-KW"/>
</dbReference>
<keyword evidence="6 14" id="KW-0547">Nucleotide-binding</keyword>
<evidence type="ECO:0000313" key="19">
    <source>
        <dbReference type="Proteomes" id="UP000597444"/>
    </source>
</evidence>
<evidence type="ECO:0000256" key="5">
    <source>
        <dbReference type="ARBA" id="ARBA00022723"/>
    </source>
</evidence>
<keyword evidence="4 14" id="KW-0812">Transmembrane</keyword>
<keyword evidence="7 14" id="KW-0378">Hydrolase</keyword>
<dbReference type="GO" id="GO:0008270">
    <property type="term" value="F:zinc ion binding"/>
    <property type="evidence" value="ECO:0007669"/>
    <property type="project" value="UniProtKB-UniRule"/>
</dbReference>
<dbReference type="SUPFAM" id="SSF140990">
    <property type="entry name" value="FtsH protease domain-like"/>
    <property type="match status" value="1"/>
</dbReference>
<dbReference type="InterPro" id="IPR041569">
    <property type="entry name" value="AAA_lid_3"/>
</dbReference>
<evidence type="ECO:0000256" key="13">
    <source>
        <dbReference type="ARBA" id="ARBA00061570"/>
    </source>
</evidence>